<dbReference type="GO" id="GO:0071949">
    <property type="term" value="F:FAD binding"/>
    <property type="evidence" value="ECO:0007669"/>
    <property type="project" value="TreeGrafter"/>
</dbReference>
<evidence type="ECO:0000256" key="9">
    <source>
        <dbReference type="ARBA" id="ARBA00023167"/>
    </source>
</evidence>
<dbReference type="Pfam" id="PF02219">
    <property type="entry name" value="MTHFR"/>
    <property type="match status" value="1"/>
</dbReference>
<keyword evidence="15" id="KW-1185">Reference proteome</keyword>
<evidence type="ECO:0000313" key="15">
    <source>
        <dbReference type="Proteomes" id="UP000295023"/>
    </source>
</evidence>
<evidence type="ECO:0000256" key="10">
    <source>
        <dbReference type="ARBA" id="ARBA00034478"/>
    </source>
</evidence>
<evidence type="ECO:0000256" key="1">
    <source>
        <dbReference type="ARBA" id="ARBA00001974"/>
    </source>
</evidence>
<dbReference type="PANTHER" id="PTHR45754:SF3">
    <property type="entry name" value="METHYLENETETRAHYDROFOLATE REDUCTASE (NADPH)"/>
    <property type="match status" value="1"/>
</dbReference>
<dbReference type="InterPro" id="IPR029041">
    <property type="entry name" value="FAD-linked_oxidoreductase-like"/>
</dbReference>
<feature type="region of interest" description="Disordered" evidence="13">
    <location>
        <begin position="1"/>
        <end position="22"/>
    </location>
</feature>
<gene>
    <name evidence="14" type="primary">metF</name>
    <name evidence="14" type="ORF">EXY23_17265</name>
</gene>
<protein>
    <recommendedName>
        <fullName evidence="12">Methylenetetrahydrofolate reductase</fullName>
        <ecNumber evidence="12">1.5.1.54</ecNumber>
    </recommendedName>
</protein>
<keyword evidence="8" id="KW-0520">NAD</keyword>
<dbReference type="CDD" id="cd00537">
    <property type="entry name" value="MTHFR"/>
    <property type="match status" value="1"/>
</dbReference>
<evidence type="ECO:0000256" key="4">
    <source>
        <dbReference type="ARBA" id="ARBA00022605"/>
    </source>
</evidence>
<dbReference type="GO" id="GO:0035999">
    <property type="term" value="P:tetrahydrofolate interconversion"/>
    <property type="evidence" value="ECO:0007669"/>
    <property type="project" value="UniProtKB-UniPathway"/>
</dbReference>
<dbReference type="InterPro" id="IPR004620">
    <property type="entry name" value="MTHF_reductase_bac"/>
</dbReference>
<name>A0A4R4DD55_9PROT</name>
<comment type="caution">
    <text evidence="14">The sequence shown here is derived from an EMBL/GenBank/DDBJ whole genome shotgun (WGS) entry which is preliminary data.</text>
</comment>
<evidence type="ECO:0000256" key="13">
    <source>
        <dbReference type="SAM" id="MobiDB-lite"/>
    </source>
</evidence>
<evidence type="ECO:0000256" key="2">
    <source>
        <dbReference type="ARBA" id="ARBA00004777"/>
    </source>
</evidence>
<dbReference type="InterPro" id="IPR003171">
    <property type="entry name" value="Mehydrof_redctse-like"/>
</dbReference>
<evidence type="ECO:0000256" key="8">
    <source>
        <dbReference type="ARBA" id="ARBA00023027"/>
    </source>
</evidence>
<organism evidence="14 15">
    <name type="scientific">Roseicella aquatilis</name>
    <dbReference type="NCBI Taxonomy" id="2527868"/>
    <lineage>
        <taxon>Bacteria</taxon>
        <taxon>Pseudomonadati</taxon>
        <taxon>Pseudomonadota</taxon>
        <taxon>Alphaproteobacteria</taxon>
        <taxon>Acetobacterales</taxon>
        <taxon>Roseomonadaceae</taxon>
        <taxon>Roseicella</taxon>
    </lineage>
</organism>
<dbReference type="GO" id="GO:0106312">
    <property type="term" value="F:methylenetetrahydrofolate reductase (NADH) activity"/>
    <property type="evidence" value="ECO:0007669"/>
    <property type="project" value="UniProtKB-EC"/>
</dbReference>
<dbReference type="OrthoDB" id="9812555at2"/>
<accession>A0A4R4DD55</accession>
<dbReference type="GO" id="GO:0009086">
    <property type="term" value="P:methionine biosynthetic process"/>
    <property type="evidence" value="ECO:0007669"/>
    <property type="project" value="UniProtKB-KW"/>
</dbReference>
<dbReference type="Proteomes" id="UP000295023">
    <property type="component" value="Unassembled WGS sequence"/>
</dbReference>
<dbReference type="AlphaFoldDB" id="A0A4R4DD55"/>
<evidence type="ECO:0000256" key="3">
    <source>
        <dbReference type="ARBA" id="ARBA00006743"/>
    </source>
</evidence>
<dbReference type="RefSeq" id="WP_132292133.1">
    <property type="nucleotide sequence ID" value="NZ_SKBM01000017.1"/>
</dbReference>
<dbReference type="PANTHER" id="PTHR45754">
    <property type="entry name" value="METHYLENETETRAHYDROFOLATE REDUCTASE"/>
    <property type="match status" value="1"/>
</dbReference>
<dbReference type="EC" id="1.5.1.54" evidence="12"/>
<dbReference type="GO" id="GO:0005829">
    <property type="term" value="C:cytosol"/>
    <property type="evidence" value="ECO:0007669"/>
    <property type="project" value="InterPro"/>
</dbReference>
<keyword evidence="4" id="KW-0028">Amino-acid biosynthesis</keyword>
<keyword evidence="7 12" id="KW-0560">Oxidoreductase</keyword>
<comment type="cofactor">
    <cofactor evidence="1 12">
        <name>FAD</name>
        <dbReference type="ChEBI" id="CHEBI:57692"/>
    </cofactor>
</comment>
<proteinExistence type="inferred from homology"/>
<keyword evidence="6 12" id="KW-0274">FAD</keyword>
<dbReference type="EMBL" id="SKBM01000017">
    <property type="protein sequence ID" value="TCZ57936.1"/>
    <property type="molecule type" value="Genomic_DNA"/>
</dbReference>
<comment type="pathway">
    <text evidence="10">Amino-acid biosynthesis; L-methionine biosynthesis via de novo pathway.</text>
</comment>
<dbReference type="NCBIfam" id="TIGR00676">
    <property type="entry name" value="fadh2"/>
    <property type="match status" value="1"/>
</dbReference>
<sequence>MDQSPTKPAERPSSPTPHGTLGRWLTGPRVDGLPQLAALPPPALSFEFFPPRTEALEAQLWSCIRRLEPLAPRFVSVTYGAGGTTQARTHATVARIVRETSLTPAAHLTCVGASRGEVDDVARAYWDAGVRHIVALRGDPPAGAERYEPHPQGYAFAADLVEGLRRVAPFEVSVAAYPEVHPTALSADHDLDNLKRKIDAGATRAITQYFFDSDIFLRFLDRCLAAGITVPIVPGIMPVSNFTQMKKFSGMCGAGVPDWMGRLFEGLEDDVETRRMVAAVVAAEQVRLLQANGVDEFHFYTLNRPDLVYAIAHILGARPRQPAGQA</sequence>
<dbReference type="UniPathway" id="UPA00193"/>
<keyword evidence="9" id="KW-0486">Methionine biosynthesis</keyword>
<evidence type="ECO:0000313" key="14">
    <source>
        <dbReference type="EMBL" id="TCZ57936.1"/>
    </source>
</evidence>
<dbReference type="Gene3D" id="3.20.20.220">
    <property type="match status" value="1"/>
</dbReference>
<evidence type="ECO:0000256" key="5">
    <source>
        <dbReference type="ARBA" id="ARBA00022630"/>
    </source>
</evidence>
<evidence type="ECO:0000256" key="6">
    <source>
        <dbReference type="ARBA" id="ARBA00022827"/>
    </source>
</evidence>
<evidence type="ECO:0000256" key="7">
    <source>
        <dbReference type="ARBA" id="ARBA00023002"/>
    </source>
</evidence>
<reference evidence="14 15" key="1">
    <citation type="submission" date="2019-03" db="EMBL/GenBank/DDBJ databases">
        <title>Paracraurococcus aquatilis NE82 genome sequence.</title>
        <authorList>
            <person name="Zhao Y."/>
            <person name="Du Z."/>
        </authorList>
    </citation>
    <scope>NUCLEOTIDE SEQUENCE [LARGE SCALE GENOMIC DNA]</scope>
    <source>
        <strain evidence="14 15">NE82</strain>
    </source>
</reference>
<evidence type="ECO:0000256" key="12">
    <source>
        <dbReference type="RuleBase" id="RU003862"/>
    </source>
</evidence>
<evidence type="ECO:0000256" key="11">
    <source>
        <dbReference type="ARBA" id="ARBA00048628"/>
    </source>
</evidence>
<comment type="pathway">
    <text evidence="2 12">One-carbon metabolism; tetrahydrofolate interconversion.</text>
</comment>
<comment type="similarity">
    <text evidence="3 12">Belongs to the methylenetetrahydrofolate reductase family.</text>
</comment>
<comment type="catalytic activity">
    <reaction evidence="11">
        <text>(6S)-5-methyl-5,6,7,8-tetrahydrofolate + NAD(+) = (6R)-5,10-methylene-5,6,7,8-tetrahydrofolate + NADH + H(+)</text>
        <dbReference type="Rhea" id="RHEA:19821"/>
        <dbReference type="ChEBI" id="CHEBI:15378"/>
        <dbReference type="ChEBI" id="CHEBI:15636"/>
        <dbReference type="ChEBI" id="CHEBI:18608"/>
        <dbReference type="ChEBI" id="CHEBI:57540"/>
        <dbReference type="ChEBI" id="CHEBI:57945"/>
        <dbReference type="EC" id="1.5.1.54"/>
    </reaction>
    <physiologicalReaction direction="right-to-left" evidence="11">
        <dbReference type="Rhea" id="RHEA:19823"/>
    </physiologicalReaction>
</comment>
<keyword evidence="5 12" id="KW-0285">Flavoprotein</keyword>
<dbReference type="SUPFAM" id="SSF51730">
    <property type="entry name" value="FAD-linked oxidoreductase"/>
    <property type="match status" value="1"/>
</dbReference>